<dbReference type="AlphaFoldDB" id="A0A7I4C030"/>
<dbReference type="InterPro" id="IPR018165">
    <property type="entry name" value="Ala-tRNA-synth_IIc_core"/>
</dbReference>
<evidence type="ECO:0000256" key="1">
    <source>
        <dbReference type="ARBA" id="ARBA00001947"/>
    </source>
</evidence>
<dbReference type="PANTHER" id="PTHR43462">
    <property type="entry name" value="ALANYL-TRNA EDITING PROTEIN"/>
    <property type="match status" value="1"/>
</dbReference>
<dbReference type="Proteomes" id="UP000006727">
    <property type="component" value="Chromosome 1"/>
</dbReference>
<evidence type="ECO:0000313" key="7">
    <source>
        <dbReference type="Proteomes" id="UP000006727"/>
    </source>
</evidence>
<comment type="cofactor">
    <cofactor evidence="1">
        <name>Zn(2+)</name>
        <dbReference type="ChEBI" id="CHEBI:29105"/>
    </cofactor>
</comment>
<feature type="chain" id="PRO_5029820932" description="Alanyl-transfer RNA synthetases family profile domain-containing protein" evidence="4">
    <location>
        <begin position="27"/>
        <end position="296"/>
    </location>
</feature>
<comment type="similarity">
    <text evidence="3">Belongs to the class-II aminoacyl-tRNA synthetase family. Alax-L subfamily.</text>
</comment>
<dbReference type="GO" id="GO:0004813">
    <property type="term" value="F:alanine-tRNA ligase activity"/>
    <property type="evidence" value="ECO:0007669"/>
    <property type="project" value="InterPro"/>
</dbReference>
<evidence type="ECO:0000313" key="6">
    <source>
        <dbReference type="EnsemblPlants" id="Pp3c1_7890V3.2"/>
    </source>
</evidence>
<accession>A0A7I4C030</accession>
<feature type="signal peptide" evidence="4">
    <location>
        <begin position="1"/>
        <end position="26"/>
    </location>
</feature>
<sequence>MLLLLRRLRLFAFLCFLCCCTLELVAMGVPGTSHSCGDGALPPTNLAYFDDMRKLHSNAIVAGVITEGERLAVVLDQTILHPQGGGQPFDTGSIEAVDGTIKFCVTDVRTKSGVVYHYGNYHENRVMEATGFEPGHEVKISVDGARRTLNSRLHSAGHLLDACMSNIGLGSLEPGKGYHFPDGPFVEYKGTIPSSDLENKRDALESEANHLIALGGQVRATVASYSEAAALCGGRLPDYIAKESCPRIICLGENLGCPCGGTHVLAISEIGEIKVSQIRVRKGVTKVYYNLPKSEA</sequence>
<evidence type="ECO:0000256" key="4">
    <source>
        <dbReference type="SAM" id="SignalP"/>
    </source>
</evidence>
<evidence type="ECO:0000256" key="3">
    <source>
        <dbReference type="ARBA" id="ARBA00008429"/>
    </source>
</evidence>
<feature type="domain" description="Alanyl-transfer RNA synthetases family profile" evidence="5">
    <location>
        <begin position="40"/>
        <end position="275"/>
    </location>
</feature>
<dbReference type="InterPro" id="IPR018163">
    <property type="entry name" value="Thr/Ala-tRNA-synth_IIc_edit"/>
</dbReference>
<proteinExistence type="inferred from homology"/>
<dbReference type="InParanoid" id="A0A7I4C030"/>
<gene>
    <name evidence="6" type="primary">LOC112281282</name>
</gene>
<dbReference type="EMBL" id="ABEU02000001">
    <property type="status" value="NOT_ANNOTATED_CDS"/>
    <property type="molecule type" value="Genomic_DNA"/>
</dbReference>
<dbReference type="SUPFAM" id="SSF50447">
    <property type="entry name" value="Translation proteins"/>
    <property type="match status" value="1"/>
</dbReference>
<keyword evidence="4" id="KW-0732">Signal</keyword>
<dbReference type="SMART" id="SM00863">
    <property type="entry name" value="tRNA_SAD"/>
    <property type="match status" value="1"/>
</dbReference>
<name>A0A7I4C030_PHYPA</name>
<dbReference type="InterPro" id="IPR012947">
    <property type="entry name" value="tRNA_SAD"/>
</dbReference>
<dbReference type="FunCoup" id="A0A7I4C030">
    <property type="interactions" value="32"/>
</dbReference>
<dbReference type="PROSITE" id="PS50860">
    <property type="entry name" value="AA_TRNA_LIGASE_II_ALA"/>
    <property type="match status" value="1"/>
</dbReference>
<reference evidence="6 7" key="1">
    <citation type="journal article" date="2008" name="Science">
        <title>The Physcomitrella genome reveals evolutionary insights into the conquest of land by plants.</title>
        <authorList>
            <person name="Rensing S."/>
            <person name="Lang D."/>
            <person name="Zimmer A."/>
            <person name="Terry A."/>
            <person name="Salamov A."/>
            <person name="Shapiro H."/>
            <person name="Nishiyama T."/>
            <person name="Perroud P.-F."/>
            <person name="Lindquist E."/>
            <person name="Kamisugi Y."/>
            <person name="Tanahashi T."/>
            <person name="Sakakibara K."/>
            <person name="Fujita T."/>
            <person name="Oishi K."/>
            <person name="Shin-I T."/>
            <person name="Kuroki Y."/>
            <person name="Toyoda A."/>
            <person name="Suzuki Y."/>
            <person name="Hashimoto A."/>
            <person name="Yamaguchi K."/>
            <person name="Sugano A."/>
            <person name="Kohara Y."/>
            <person name="Fujiyama A."/>
            <person name="Anterola A."/>
            <person name="Aoki S."/>
            <person name="Ashton N."/>
            <person name="Barbazuk W.B."/>
            <person name="Barker E."/>
            <person name="Bennetzen J."/>
            <person name="Bezanilla M."/>
            <person name="Blankenship R."/>
            <person name="Cho S.H."/>
            <person name="Dutcher S."/>
            <person name="Estelle M."/>
            <person name="Fawcett J.A."/>
            <person name="Gundlach H."/>
            <person name="Hanada K."/>
            <person name="Heyl A."/>
            <person name="Hicks K.A."/>
            <person name="Hugh J."/>
            <person name="Lohr M."/>
            <person name="Mayer K."/>
            <person name="Melkozernov A."/>
            <person name="Murata T."/>
            <person name="Nelson D."/>
            <person name="Pils B."/>
            <person name="Prigge M."/>
            <person name="Reiss B."/>
            <person name="Renner T."/>
            <person name="Rombauts S."/>
            <person name="Rushton P."/>
            <person name="Sanderfoot A."/>
            <person name="Schween G."/>
            <person name="Shiu S.-H."/>
            <person name="Stueber K."/>
            <person name="Theodoulou F.L."/>
            <person name="Tu H."/>
            <person name="Van de Peer Y."/>
            <person name="Verrier P.J."/>
            <person name="Waters E."/>
            <person name="Wood A."/>
            <person name="Yang L."/>
            <person name="Cove D."/>
            <person name="Cuming A."/>
            <person name="Hasebe M."/>
            <person name="Lucas S."/>
            <person name="Mishler D.B."/>
            <person name="Reski R."/>
            <person name="Grigoriev I."/>
            <person name="Quatrano R.S."/>
            <person name="Boore J.L."/>
        </authorList>
    </citation>
    <scope>NUCLEOTIDE SEQUENCE [LARGE SCALE GENOMIC DNA]</scope>
    <source>
        <strain evidence="6 7">cv. Gransden 2004</strain>
    </source>
</reference>
<dbReference type="GO" id="GO:0005524">
    <property type="term" value="F:ATP binding"/>
    <property type="evidence" value="ECO:0007669"/>
    <property type="project" value="InterPro"/>
</dbReference>
<reference evidence="6 7" key="2">
    <citation type="journal article" date="2018" name="Plant J.">
        <title>The Physcomitrella patens chromosome-scale assembly reveals moss genome structure and evolution.</title>
        <authorList>
            <person name="Lang D."/>
            <person name="Ullrich K.K."/>
            <person name="Murat F."/>
            <person name="Fuchs J."/>
            <person name="Jenkins J."/>
            <person name="Haas F.B."/>
            <person name="Piednoel M."/>
            <person name="Gundlach H."/>
            <person name="Van Bel M."/>
            <person name="Meyberg R."/>
            <person name="Vives C."/>
            <person name="Morata J."/>
            <person name="Symeonidi A."/>
            <person name="Hiss M."/>
            <person name="Muchero W."/>
            <person name="Kamisugi Y."/>
            <person name="Saleh O."/>
            <person name="Blanc G."/>
            <person name="Decker E.L."/>
            <person name="van Gessel N."/>
            <person name="Grimwood J."/>
            <person name="Hayes R.D."/>
            <person name="Graham S.W."/>
            <person name="Gunter L.E."/>
            <person name="McDaniel S.F."/>
            <person name="Hoernstein S.N.W."/>
            <person name="Larsson A."/>
            <person name="Li F.W."/>
            <person name="Perroud P.F."/>
            <person name="Phillips J."/>
            <person name="Ranjan P."/>
            <person name="Rokshar D.S."/>
            <person name="Rothfels C.J."/>
            <person name="Schneider L."/>
            <person name="Shu S."/>
            <person name="Stevenson D.W."/>
            <person name="Thummler F."/>
            <person name="Tillich M."/>
            <person name="Villarreal Aguilar J.C."/>
            <person name="Widiez T."/>
            <person name="Wong G.K."/>
            <person name="Wymore A."/>
            <person name="Zhang Y."/>
            <person name="Zimmer A.D."/>
            <person name="Quatrano R.S."/>
            <person name="Mayer K.F.X."/>
            <person name="Goodstein D."/>
            <person name="Casacuberta J.M."/>
            <person name="Vandepoele K."/>
            <person name="Reski R."/>
            <person name="Cuming A.C."/>
            <person name="Tuskan G.A."/>
            <person name="Maumus F."/>
            <person name="Salse J."/>
            <person name="Schmutz J."/>
            <person name="Rensing S.A."/>
        </authorList>
    </citation>
    <scope>NUCLEOTIDE SEQUENCE [LARGE SCALE GENOMIC DNA]</scope>
    <source>
        <strain evidence="6 7">cv. Gransden 2004</strain>
    </source>
</reference>
<evidence type="ECO:0000259" key="5">
    <source>
        <dbReference type="PROSITE" id="PS50860"/>
    </source>
</evidence>
<dbReference type="Pfam" id="PF01411">
    <property type="entry name" value="tRNA-synt_2c"/>
    <property type="match status" value="1"/>
</dbReference>
<dbReference type="Gene3D" id="3.30.980.10">
    <property type="entry name" value="Threonyl-trna Synthetase, Chain A, domain 2"/>
    <property type="match status" value="1"/>
</dbReference>
<dbReference type="Gene3D" id="2.40.30.130">
    <property type="match status" value="1"/>
</dbReference>
<protein>
    <recommendedName>
        <fullName evidence="5">Alanyl-transfer RNA synthetases family profile domain-containing protein</fullName>
    </recommendedName>
</protein>
<evidence type="ECO:0000256" key="2">
    <source>
        <dbReference type="ARBA" id="ARBA00004496"/>
    </source>
</evidence>
<dbReference type="Gramene" id="Pp3c1_7890V3.2">
    <property type="protein sequence ID" value="Pp3c1_7890V3.2"/>
    <property type="gene ID" value="Pp3c1_7890"/>
</dbReference>
<dbReference type="GO" id="GO:0005737">
    <property type="term" value="C:cytoplasm"/>
    <property type="evidence" value="ECO:0007669"/>
    <property type="project" value="UniProtKB-SubCell"/>
</dbReference>
<dbReference type="InterPro" id="IPR018164">
    <property type="entry name" value="Ala-tRNA-synth_IIc_N"/>
</dbReference>
<dbReference type="FunFam" id="3.30.980.10:FF:000008">
    <property type="entry name" value="Similar to alanyl-tRNA synthetase"/>
    <property type="match status" value="1"/>
</dbReference>
<dbReference type="InterPro" id="IPR009000">
    <property type="entry name" value="Transl_B-barrel_sf"/>
</dbReference>
<dbReference type="PANTHER" id="PTHR43462:SF2">
    <property type="entry name" value="THREONYL AND ALANYL TRNA SYNTHETASE SECOND ADDITIONAL DOMAIN-CONTAINING PROTEIN"/>
    <property type="match status" value="1"/>
</dbReference>
<reference evidence="6" key="3">
    <citation type="submission" date="2020-12" db="UniProtKB">
        <authorList>
            <consortium name="EnsemblPlants"/>
        </authorList>
    </citation>
    <scope>IDENTIFICATION</scope>
</reference>
<dbReference type="GO" id="GO:0006419">
    <property type="term" value="P:alanyl-tRNA aminoacylation"/>
    <property type="evidence" value="ECO:0007669"/>
    <property type="project" value="InterPro"/>
</dbReference>
<dbReference type="EnsemblPlants" id="Pp3c1_7890V3.2">
    <property type="protein sequence ID" value="Pp3c1_7890V3.2"/>
    <property type="gene ID" value="Pp3c1_7890"/>
</dbReference>
<comment type="subcellular location">
    <subcellularLocation>
        <location evidence="2">Cytoplasm</location>
    </subcellularLocation>
</comment>
<keyword evidence="7" id="KW-1185">Reference proteome</keyword>
<dbReference type="InterPro" id="IPR051335">
    <property type="entry name" value="Alanyl-tRNA_Editing_Enzymes"/>
</dbReference>
<dbReference type="GO" id="GO:0003676">
    <property type="term" value="F:nucleic acid binding"/>
    <property type="evidence" value="ECO:0007669"/>
    <property type="project" value="InterPro"/>
</dbReference>
<dbReference type="SUPFAM" id="SSF55186">
    <property type="entry name" value="ThrRS/AlaRS common domain"/>
    <property type="match status" value="1"/>
</dbReference>
<organism evidence="6 7">
    <name type="scientific">Physcomitrium patens</name>
    <name type="common">Spreading-leaved earth moss</name>
    <name type="synonym">Physcomitrella patens</name>
    <dbReference type="NCBI Taxonomy" id="3218"/>
    <lineage>
        <taxon>Eukaryota</taxon>
        <taxon>Viridiplantae</taxon>
        <taxon>Streptophyta</taxon>
        <taxon>Embryophyta</taxon>
        <taxon>Bryophyta</taxon>
        <taxon>Bryophytina</taxon>
        <taxon>Bryopsida</taxon>
        <taxon>Funariidae</taxon>
        <taxon>Funariales</taxon>
        <taxon>Funariaceae</taxon>
        <taxon>Physcomitrium</taxon>
    </lineage>
</organism>